<evidence type="ECO:0000256" key="2">
    <source>
        <dbReference type="SAM" id="SignalP"/>
    </source>
</evidence>
<keyword evidence="4" id="KW-1185">Reference proteome</keyword>
<sequence length="159" mass="17036">MRQPAITRWLAGLALGAALALSAAAQAQTATSTPANPPDGAGEATGAGPTAERPLAILRGLDKITARISTIEAPIDSEVRFGTLHMLVRHCEKRPPEEPPETTAFLEIWEQLPDEPRVVWFSGWMFASSPAVSALEHPVYDVWVIDCKTASPESPSGNR</sequence>
<feature type="region of interest" description="Disordered" evidence="1">
    <location>
        <begin position="29"/>
        <end position="51"/>
    </location>
</feature>
<evidence type="ECO:0000313" key="3">
    <source>
        <dbReference type="EMBL" id="SLN48837.1"/>
    </source>
</evidence>
<feature type="signal peptide" evidence="2">
    <location>
        <begin position="1"/>
        <end position="27"/>
    </location>
</feature>
<evidence type="ECO:0000256" key="1">
    <source>
        <dbReference type="SAM" id="MobiDB-lite"/>
    </source>
</evidence>
<organism evidence="3 4">
    <name type="scientific">Oceanibacterium hippocampi</name>
    <dbReference type="NCBI Taxonomy" id="745714"/>
    <lineage>
        <taxon>Bacteria</taxon>
        <taxon>Pseudomonadati</taxon>
        <taxon>Pseudomonadota</taxon>
        <taxon>Alphaproteobacteria</taxon>
        <taxon>Sneathiellales</taxon>
        <taxon>Sneathiellaceae</taxon>
        <taxon>Oceanibacterium</taxon>
    </lineage>
</organism>
<feature type="chain" id="PRO_5012870631" description="DUF2155 domain-containing protein" evidence="2">
    <location>
        <begin position="28"/>
        <end position="159"/>
    </location>
</feature>
<reference evidence="3 4" key="1">
    <citation type="submission" date="2017-03" db="EMBL/GenBank/DDBJ databases">
        <authorList>
            <person name="Afonso C.L."/>
            <person name="Miller P.J."/>
            <person name="Scott M.A."/>
            <person name="Spackman E."/>
            <person name="Goraichik I."/>
            <person name="Dimitrov K.M."/>
            <person name="Suarez D.L."/>
            <person name="Swayne D.E."/>
        </authorList>
    </citation>
    <scope>NUCLEOTIDE SEQUENCE [LARGE SCALE GENOMIC DNA]</scope>
    <source>
        <strain evidence="3 4">CECT 7691</strain>
    </source>
</reference>
<dbReference type="EMBL" id="FWFR01000001">
    <property type="protein sequence ID" value="SLN48837.1"/>
    <property type="molecule type" value="Genomic_DNA"/>
</dbReference>
<gene>
    <name evidence="3" type="ORF">OCH7691_02123</name>
</gene>
<evidence type="ECO:0000313" key="4">
    <source>
        <dbReference type="Proteomes" id="UP000193200"/>
    </source>
</evidence>
<dbReference type="Pfam" id="PF09923">
    <property type="entry name" value="DUF2155"/>
    <property type="match status" value="1"/>
</dbReference>
<feature type="compositionally biased region" description="Low complexity" evidence="1">
    <location>
        <begin position="40"/>
        <end position="51"/>
    </location>
</feature>
<evidence type="ECO:0008006" key="5">
    <source>
        <dbReference type="Google" id="ProtNLM"/>
    </source>
</evidence>
<dbReference type="InParanoid" id="A0A1Y5SXL7"/>
<dbReference type="AlphaFoldDB" id="A0A1Y5SXL7"/>
<protein>
    <recommendedName>
        <fullName evidence="5">DUF2155 domain-containing protein</fullName>
    </recommendedName>
</protein>
<keyword evidence="2" id="KW-0732">Signal</keyword>
<proteinExistence type="predicted"/>
<dbReference type="InterPro" id="IPR019225">
    <property type="entry name" value="DUF2155"/>
</dbReference>
<accession>A0A1Y5SXL7</accession>
<name>A0A1Y5SXL7_9PROT</name>
<dbReference type="RefSeq" id="WP_217807896.1">
    <property type="nucleotide sequence ID" value="NZ_FWFR01000001.1"/>
</dbReference>
<dbReference type="Proteomes" id="UP000193200">
    <property type="component" value="Unassembled WGS sequence"/>
</dbReference>